<dbReference type="Proteomes" id="UP000634136">
    <property type="component" value="Unassembled WGS sequence"/>
</dbReference>
<evidence type="ECO:0000256" key="9">
    <source>
        <dbReference type="ARBA" id="ARBA00023204"/>
    </source>
</evidence>
<evidence type="ECO:0000313" key="14">
    <source>
        <dbReference type="EMBL" id="KAF7823076.1"/>
    </source>
</evidence>
<evidence type="ECO:0000256" key="1">
    <source>
        <dbReference type="ARBA" id="ARBA00004123"/>
    </source>
</evidence>
<evidence type="ECO:0000256" key="11">
    <source>
        <dbReference type="ARBA" id="ARBA00039759"/>
    </source>
</evidence>
<keyword evidence="6" id="KW-0378">Hydrolase</keyword>
<sequence>MESGLISVDRWADGSQAYFLTHLHSDHTKGLSSSWAKGPLFCSRLTAKLFPFKFPHFNLSLIRILQIGSWHTLSLLSSSGSRSRVQVMAIDAHHCPGSVMLVFRGEFGCLLYTGDFRWEANCERAARARDMLLGAIKDEVVDIIYLDNTYCNPSYDFPSRQVAAQQVVNIILSHPEHDIVIGINTLGKEDLLLHISRELKIKICVWPERLQTMHLLGFNDIFTTNTSITRVRAVPQYSFSIDTLEALNTMHPTIGIMPSGLPWVKKGLQKSENLYSSFLTSRSKRGRWSANGEVRSDQPVTNIGLIERFHEYMYSVPYSDHSNYAEIKEFVKLVRPTKLKGIVSSSTCYIEPMYYLGPFCGVNRPAQKLHSKHESKGSVERAEAVSTKSSFHNDNFEESENKRIKTSKVKSSGFRLSKFSGLRRMSRGAKIYETNSPVKAEKA</sequence>
<evidence type="ECO:0000256" key="2">
    <source>
        <dbReference type="ARBA" id="ARBA00010304"/>
    </source>
</evidence>
<evidence type="ECO:0000256" key="3">
    <source>
        <dbReference type="ARBA" id="ARBA00022722"/>
    </source>
</evidence>
<evidence type="ECO:0000256" key="6">
    <source>
        <dbReference type="ARBA" id="ARBA00022801"/>
    </source>
</evidence>
<evidence type="ECO:0000256" key="10">
    <source>
        <dbReference type="ARBA" id="ARBA00023242"/>
    </source>
</evidence>
<comment type="similarity">
    <text evidence="2">Belongs to the DNA repair metallo-beta-lactamase (DRMBL) family.</text>
</comment>
<evidence type="ECO:0000256" key="12">
    <source>
        <dbReference type="ARBA" id="ARBA00042677"/>
    </source>
</evidence>
<name>A0A834TLI8_9FABA</name>
<keyword evidence="5" id="KW-0227">DNA damage</keyword>
<evidence type="ECO:0000256" key="5">
    <source>
        <dbReference type="ARBA" id="ARBA00022763"/>
    </source>
</evidence>
<dbReference type="SUPFAM" id="SSF56281">
    <property type="entry name" value="Metallo-hydrolase/oxidoreductase"/>
    <property type="match status" value="1"/>
</dbReference>
<gene>
    <name evidence="14" type="ORF">G2W53_021220</name>
</gene>
<dbReference type="FunFam" id="3.60.15.10:FF:000061">
    <property type="entry name" value="Interstrand crosslink repair protein"/>
    <property type="match status" value="1"/>
</dbReference>
<dbReference type="InterPro" id="IPR011084">
    <property type="entry name" value="DRMBL"/>
</dbReference>
<protein>
    <recommendedName>
        <fullName evidence="11">Protein artemis</fullName>
    </recommendedName>
    <alternativeName>
        <fullName evidence="12">DNA cross-link repair 1C protein</fullName>
    </alternativeName>
</protein>
<keyword evidence="10" id="KW-0539">Nucleus</keyword>
<dbReference type="GO" id="GO:0003684">
    <property type="term" value="F:damaged DNA binding"/>
    <property type="evidence" value="ECO:0007669"/>
    <property type="project" value="TreeGrafter"/>
</dbReference>
<evidence type="ECO:0000256" key="4">
    <source>
        <dbReference type="ARBA" id="ARBA00022759"/>
    </source>
</evidence>
<dbReference type="Pfam" id="PF07522">
    <property type="entry name" value="DRMBL"/>
    <property type="match status" value="1"/>
</dbReference>
<dbReference type="GO" id="GO:0004519">
    <property type="term" value="F:endonuclease activity"/>
    <property type="evidence" value="ECO:0007669"/>
    <property type="project" value="UniProtKB-KW"/>
</dbReference>
<keyword evidence="9" id="KW-0234">DNA repair</keyword>
<keyword evidence="15" id="KW-1185">Reference proteome</keyword>
<dbReference type="Gene3D" id="3.60.15.10">
    <property type="entry name" value="Ribonuclease Z/Hydroxyacylglutathione hydrolase-like"/>
    <property type="match status" value="1"/>
</dbReference>
<dbReference type="AlphaFoldDB" id="A0A834TLI8"/>
<dbReference type="GO" id="GO:0036297">
    <property type="term" value="P:interstrand cross-link repair"/>
    <property type="evidence" value="ECO:0007669"/>
    <property type="project" value="TreeGrafter"/>
</dbReference>
<dbReference type="GO" id="GO:0005634">
    <property type="term" value="C:nucleus"/>
    <property type="evidence" value="ECO:0007669"/>
    <property type="project" value="UniProtKB-SubCell"/>
</dbReference>
<keyword evidence="7 14" id="KW-0269">Exonuclease</keyword>
<comment type="subcellular location">
    <subcellularLocation>
        <location evidence="1">Nucleus</location>
    </subcellularLocation>
</comment>
<dbReference type="GO" id="GO:0035312">
    <property type="term" value="F:5'-3' DNA exonuclease activity"/>
    <property type="evidence" value="ECO:0007669"/>
    <property type="project" value="TreeGrafter"/>
</dbReference>
<dbReference type="PANTHER" id="PTHR23240:SF8">
    <property type="entry name" value="PROTEIN ARTEMIS"/>
    <property type="match status" value="1"/>
</dbReference>
<evidence type="ECO:0000313" key="15">
    <source>
        <dbReference type="Proteomes" id="UP000634136"/>
    </source>
</evidence>
<evidence type="ECO:0000256" key="8">
    <source>
        <dbReference type="ARBA" id="ARBA00023172"/>
    </source>
</evidence>
<dbReference type="PANTHER" id="PTHR23240">
    <property type="entry name" value="DNA CROSS-LINK REPAIR PROTEIN PSO2/SNM1-RELATED"/>
    <property type="match status" value="1"/>
</dbReference>
<organism evidence="14 15">
    <name type="scientific">Senna tora</name>
    <dbReference type="NCBI Taxonomy" id="362788"/>
    <lineage>
        <taxon>Eukaryota</taxon>
        <taxon>Viridiplantae</taxon>
        <taxon>Streptophyta</taxon>
        <taxon>Embryophyta</taxon>
        <taxon>Tracheophyta</taxon>
        <taxon>Spermatophyta</taxon>
        <taxon>Magnoliopsida</taxon>
        <taxon>eudicotyledons</taxon>
        <taxon>Gunneridae</taxon>
        <taxon>Pentapetalae</taxon>
        <taxon>rosids</taxon>
        <taxon>fabids</taxon>
        <taxon>Fabales</taxon>
        <taxon>Fabaceae</taxon>
        <taxon>Caesalpinioideae</taxon>
        <taxon>Cassia clade</taxon>
        <taxon>Senna</taxon>
    </lineage>
</organism>
<accession>A0A834TLI8</accession>
<dbReference type="GO" id="GO:0006310">
    <property type="term" value="P:DNA recombination"/>
    <property type="evidence" value="ECO:0007669"/>
    <property type="project" value="UniProtKB-KW"/>
</dbReference>
<keyword evidence="4" id="KW-0255">Endonuclease</keyword>
<keyword evidence="3" id="KW-0540">Nuclease</keyword>
<evidence type="ECO:0000259" key="13">
    <source>
        <dbReference type="Pfam" id="PF07522"/>
    </source>
</evidence>
<dbReference type="Gene3D" id="3.40.50.12650">
    <property type="match status" value="1"/>
</dbReference>
<proteinExistence type="inferred from homology"/>
<dbReference type="InterPro" id="IPR036866">
    <property type="entry name" value="RibonucZ/Hydroxyglut_hydro"/>
</dbReference>
<dbReference type="OrthoDB" id="262529at2759"/>
<dbReference type="EMBL" id="JAAIUW010000007">
    <property type="protein sequence ID" value="KAF7823076.1"/>
    <property type="molecule type" value="Genomic_DNA"/>
</dbReference>
<feature type="domain" description="DNA repair metallo-beta-lactamase" evidence="13">
    <location>
        <begin position="220"/>
        <end position="339"/>
    </location>
</feature>
<dbReference type="GO" id="GO:0006303">
    <property type="term" value="P:double-strand break repair via nonhomologous end joining"/>
    <property type="evidence" value="ECO:0007669"/>
    <property type="project" value="TreeGrafter"/>
</dbReference>
<reference evidence="14" key="1">
    <citation type="submission" date="2020-09" db="EMBL/GenBank/DDBJ databases">
        <title>Genome-Enabled Discovery of Anthraquinone Biosynthesis in Senna tora.</title>
        <authorList>
            <person name="Kang S.-H."/>
            <person name="Pandey R.P."/>
            <person name="Lee C.-M."/>
            <person name="Sim J.-S."/>
            <person name="Jeong J.-T."/>
            <person name="Choi B.-S."/>
            <person name="Jung M."/>
            <person name="Ginzburg D."/>
            <person name="Zhao K."/>
            <person name="Won S.Y."/>
            <person name="Oh T.-J."/>
            <person name="Yu Y."/>
            <person name="Kim N.-H."/>
            <person name="Lee O.R."/>
            <person name="Lee T.-H."/>
            <person name="Bashyal P."/>
            <person name="Kim T.-S."/>
            <person name="Lee W.-H."/>
            <person name="Kawkins C."/>
            <person name="Kim C.-K."/>
            <person name="Kim J.S."/>
            <person name="Ahn B.O."/>
            <person name="Rhee S.Y."/>
            <person name="Sohng J.K."/>
        </authorList>
    </citation>
    <scope>NUCLEOTIDE SEQUENCE</scope>
    <source>
        <tissue evidence="14">Leaf</tissue>
    </source>
</reference>
<evidence type="ECO:0000256" key="7">
    <source>
        <dbReference type="ARBA" id="ARBA00022839"/>
    </source>
</evidence>
<comment type="caution">
    <text evidence="14">The sequence shown here is derived from an EMBL/GenBank/DDBJ whole genome shotgun (WGS) entry which is preliminary data.</text>
</comment>
<keyword evidence="8" id="KW-0233">DNA recombination</keyword>